<proteinExistence type="predicted"/>
<sequence length="330" mass="36935">MNGLNLSDKRAISIIRKAINALNLDLRGKIILTEVGSQNYIYTPIIPLLAGAEKVYAFTKDTSYGKACEIKDRCFHIAFSIGLADKLEVGENILDTRWLSEADIITNSGMLRPLDKDKLIHVKDNAVIPLMFEAWEFRREDLDLDFCRLNNIKVAGTWENHPKIRVFDAVSALAIKMAFEAGFEVVNNKIIIWSDDHFGDQALKAFSNLGAAQCIITTDAAVLLQNIHDVDFIFIADYSETADYSEILNVDQLLTINNTFGLVHLYGSLYADFFLRKGISVYPPKDGRAQVMTYTLGHVGMHPIINLLTAGFKVGQELILDDCTNLTQKL</sequence>
<comment type="caution">
    <text evidence="1">The sequence shown here is derived from an EMBL/GenBank/DDBJ whole genome shotgun (WGS) entry which is preliminary data.</text>
</comment>
<evidence type="ECO:0000313" key="2">
    <source>
        <dbReference type="Proteomes" id="UP001337681"/>
    </source>
</evidence>
<reference evidence="1 2" key="1">
    <citation type="submission" date="2024-01" db="EMBL/GenBank/DDBJ databases">
        <title>Pedobacter sp. nov., isolated from oil-contaminated soil.</title>
        <authorList>
            <person name="Le N.T.T."/>
        </authorList>
    </citation>
    <scope>NUCLEOTIDE SEQUENCE [LARGE SCALE GENOMIC DNA]</scope>
    <source>
        <strain evidence="1 2">VNH31</strain>
    </source>
</reference>
<dbReference type="Proteomes" id="UP001337681">
    <property type="component" value="Unassembled WGS sequence"/>
</dbReference>
<dbReference type="EMBL" id="JAZDQU010000001">
    <property type="protein sequence ID" value="MEE1884703.1"/>
    <property type="molecule type" value="Genomic_DNA"/>
</dbReference>
<gene>
    <name evidence="1" type="ORF">VRU49_04625</name>
</gene>
<accession>A0ABU7H0E8</accession>
<protein>
    <submittedName>
        <fullName evidence="1">Uncharacterized protein</fullName>
    </submittedName>
</protein>
<name>A0ABU7H0E8_9SPHI</name>
<keyword evidence="2" id="KW-1185">Reference proteome</keyword>
<organism evidence="1 2">
    <name type="scientific">Pedobacter flavus</name>
    <dbReference type="NCBI Taxonomy" id="3113906"/>
    <lineage>
        <taxon>Bacteria</taxon>
        <taxon>Pseudomonadati</taxon>
        <taxon>Bacteroidota</taxon>
        <taxon>Sphingobacteriia</taxon>
        <taxon>Sphingobacteriales</taxon>
        <taxon>Sphingobacteriaceae</taxon>
        <taxon>Pedobacter</taxon>
    </lineage>
</organism>
<evidence type="ECO:0000313" key="1">
    <source>
        <dbReference type="EMBL" id="MEE1884703.1"/>
    </source>
</evidence>
<dbReference type="RefSeq" id="WP_330145616.1">
    <property type="nucleotide sequence ID" value="NZ_JAZDQU010000001.1"/>
</dbReference>